<dbReference type="InterPro" id="IPR006115">
    <property type="entry name" value="6PGDH_NADP-bd"/>
</dbReference>
<dbReference type="Gene3D" id="3.40.50.720">
    <property type="entry name" value="NAD(P)-binding Rossmann-like Domain"/>
    <property type="match status" value="1"/>
</dbReference>
<evidence type="ECO:0000259" key="5">
    <source>
        <dbReference type="Pfam" id="PF14833"/>
    </source>
</evidence>
<name>A0A2S0P6K3_9NEIS</name>
<evidence type="ECO:0000256" key="2">
    <source>
        <dbReference type="ARBA" id="ARBA00023027"/>
    </source>
</evidence>
<dbReference type="PIRSF" id="PIRSF000103">
    <property type="entry name" value="HIBADH"/>
    <property type="match status" value="1"/>
</dbReference>
<keyword evidence="2" id="KW-0520">NAD</keyword>
<dbReference type="GO" id="GO:0051287">
    <property type="term" value="F:NAD binding"/>
    <property type="evidence" value="ECO:0007669"/>
    <property type="project" value="InterPro"/>
</dbReference>
<proteinExistence type="predicted"/>
<accession>A0A2S0P6K3</accession>
<dbReference type="PANTHER" id="PTHR43060:SF15">
    <property type="entry name" value="3-HYDROXYISOBUTYRATE DEHYDROGENASE-LIKE 1, MITOCHONDRIAL-RELATED"/>
    <property type="match status" value="1"/>
</dbReference>
<sequence>MRVGYIGLGIMGRPCVRNLLKAGFEVSVWARRPASIGDLAVTACATPAELAGRVDVLVTNVSDTPDVESVLFGENGVLSGARPGLIVIDMSTIAPLGARRIAAGCAGRGVTFLDSPVSGGEVGAVNGTLSFMVGGEQAAFDKAQPVYQAMGKNIVRIGDSGAGSVAKACNQIVVALNVQAVAEAFKLADACQVDKARVREALLGGFASSRVLDIHGQRMIDDNYVPGFKAKLHQKDMGIVGETARALDTALPATTQVTALIDALVANGDGELDSSAIARLISAA</sequence>
<dbReference type="GO" id="GO:0016491">
    <property type="term" value="F:oxidoreductase activity"/>
    <property type="evidence" value="ECO:0007669"/>
    <property type="project" value="UniProtKB-KW"/>
</dbReference>
<keyword evidence="7" id="KW-1185">Reference proteome</keyword>
<dbReference type="RefSeq" id="WP_107888671.1">
    <property type="nucleotide sequence ID" value="NZ_CP028519.1"/>
</dbReference>
<evidence type="ECO:0000313" key="6">
    <source>
        <dbReference type="EMBL" id="AVY93034.1"/>
    </source>
</evidence>
<dbReference type="InterPro" id="IPR036291">
    <property type="entry name" value="NAD(P)-bd_dom_sf"/>
</dbReference>
<dbReference type="PANTHER" id="PTHR43060">
    <property type="entry name" value="3-HYDROXYISOBUTYRATE DEHYDROGENASE-LIKE 1, MITOCHONDRIAL-RELATED"/>
    <property type="match status" value="1"/>
</dbReference>
<dbReference type="InterPro" id="IPR029154">
    <property type="entry name" value="HIBADH-like_NADP-bd"/>
</dbReference>
<gene>
    <name evidence="6" type="ORF">DAI18_02455</name>
</gene>
<dbReference type="EMBL" id="CP028519">
    <property type="protein sequence ID" value="AVY93034.1"/>
    <property type="molecule type" value="Genomic_DNA"/>
</dbReference>
<evidence type="ECO:0000256" key="1">
    <source>
        <dbReference type="ARBA" id="ARBA00023002"/>
    </source>
</evidence>
<dbReference type="Pfam" id="PF14833">
    <property type="entry name" value="NAD_binding_11"/>
    <property type="match status" value="1"/>
</dbReference>
<dbReference type="STRING" id="1122240.GCA_000620105_03019"/>
<dbReference type="AlphaFoldDB" id="A0A2S0P6K3"/>
<dbReference type="InterPro" id="IPR008927">
    <property type="entry name" value="6-PGluconate_DH-like_C_sf"/>
</dbReference>
<keyword evidence="1" id="KW-0560">Oxidoreductase</keyword>
<dbReference type="Proteomes" id="UP000244173">
    <property type="component" value="Chromosome"/>
</dbReference>
<organism evidence="6 7">
    <name type="scientific">Microvirgula aerodenitrificans</name>
    <dbReference type="NCBI Taxonomy" id="57480"/>
    <lineage>
        <taxon>Bacteria</taxon>
        <taxon>Pseudomonadati</taxon>
        <taxon>Pseudomonadota</taxon>
        <taxon>Betaproteobacteria</taxon>
        <taxon>Neisseriales</taxon>
        <taxon>Aquaspirillaceae</taxon>
        <taxon>Microvirgula</taxon>
    </lineage>
</organism>
<dbReference type="Gene3D" id="1.10.1040.10">
    <property type="entry name" value="N-(1-d-carboxylethyl)-l-norvaline Dehydrogenase, domain 2"/>
    <property type="match status" value="1"/>
</dbReference>
<dbReference type="InterPro" id="IPR013328">
    <property type="entry name" value="6PGD_dom2"/>
</dbReference>
<evidence type="ECO:0000259" key="4">
    <source>
        <dbReference type="Pfam" id="PF03446"/>
    </source>
</evidence>
<evidence type="ECO:0000313" key="7">
    <source>
        <dbReference type="Proteomes" id="UP000244173"/>
    </source>
</evidence>
<dbReference type="SUPFAM" id="SSF51735">
    <property type="entry name" value="NAD(P)-binding Rossmann-fold domains"/>
    <property type="match status" value="1"/>
</dbReference>
<dbReference type="GO" id="GO:0050661">
    <property type="term" value="F:NADP binding"/>
    <property type="evidence" value="ECO:0007669"/>
    <property type="project" value="InterPro"/>
</dbReference>
<feature type="active site" evidence="3">
    <location>
        <position position="167"/>
    </location>
</feature>
<reference evidence="6 7" key="1">
    <citation type="submission" date="2018-04" db="EMBL/GenBank/DDBJ databases">
        <title>Denitrifier Microvirgula.</title>
        <authorList>
            <person name="Anderson E."/>
            <person name="Jang J."/>
            <person name="Ishii S."/>
        </authorList>
    </citation>
    <scope>NUCLEOTIDE SEQUENCE [LARGE SCALE GENOMIC DNA]</scope>
    <source>
        <strain evidence="6 7">BE2.4</strain>
    </source>
</reference>
<evidence type="ECO:0000256" key="3">
    <source>
        <dbReference type="PIRSR" id="PIRSR000103-1"/>
    </source>
</evidence>
<dbReference type="Pfam" id="PF03446">
    <property type="entry name" value="NAD_binding_2"/>
    <property type="match status" value="1"/>
</dbReference>
<feature type="domain" description="6-phosphogluconate dehydrogenase NADP-binding" evidence="4">
    <location>
        <begin position="2"/>
        <end position="158"/>
    </location>
</feature>
<feature type="domain" description="3-hydroxyisobutyrate dehydrogenase-like NAD-binding" evidence="5">
    <location>
        <begin position="161"/>
        <end position="281"/>
    </location>
</feature>
<protein>
    <submittedName>
        <fullName evidence="6">2-hydroxy-3-oxopropionate reductase</fullName>
    </submittedName>
</protein>
<dbReference type="InterPro" id="IPR015815">
    <property type="entry name" value="HIBADH-related"/>
</dbReference>
<dbReference type="SUPFAM" id="SSF48179">
    <property type="entry name" value="6-phosphogluconate dehydrogenase C-terminal domain-like"/>
    <property type="match status" value="1"/>
</dbReference>
<dbReference type="KEGG" id="maer:DAI18_02455"/>
<dbReference type="OrthoDB" id="9777604at2"/>